<dbReference type="PANTHER" id="PTHR24321">
    <property type="entry name" value="DEHYDROGENASES, SHORT CHAIN"/>
    <property type="match status" value="1"/>
</dbReference>
<dbReference type="Proteomes" id="UP001172681">
    <property type="component" value="Unassembled WGS sequence"/>
</dbReference>
<evidence type="ECO:0000313" key="5">
    <source>
        <dbReference type="Proteomes" id="UP001172681"/>
    </source>
</evidence>
<dbReference type="PROSITE" id="PS00061">
    <property type="entry name" value="ADH_SHORT"/>
    <property type="match status" value="1"/>
</dbReference>
<dbReference type="InterPro" id="IPR020904">
    <property type="entry name" value="Sc_DH/Rdtase_CS"/>
</dbReference>
<dbReference type="FunFam" id="3.40.50.720:FF:000084">
    <property type="entry name" value="Short-chain dehydrogenase reductase"/>
    <property type="match status" value="1"/>
</dbReference>
<dbReference type="InterPro" id="IPR036291">
    <property type="entry name" value="NAD(P)-bd_dom_sf"/>
</dbReference>
<keyword evidence="3" id="KW-0560">Oxidoreductase</keyword>
<dbReference type="CDD" id="cd05233">
    <property type="entry name" value="SDR_c"/>
    <property type="match status" value="1"/>
</dbReference>
<evidence type="ECO:0000256" key="2">
    <source>
        <dbReference type="ARBA" id="ARBA00022857"/>
    </source>
</evidence>
<dbReference type="AlphaFoldDB" id="A0AA39CUN6"/>
<protein>
    <submittedName>
        <fullName evidence="4">Uncharacterized protein</fullName>
    </submittedName>
</protein>
<dbReference type="Pfam" id="PF13561">
    <property type="entry name" value="adh_short_C2"/>
    <property type="match status" value="1"/>
</dbReference>
<dbReference type="EMBL" id="JAPDRN010000080">
    <property type="protein sequence ID" value="KAJ9626773.1"/>
    <property type="molecule type" value="Genomic_DNA"/>
</dbReference>
<proteinExistence type="inferred from homology"/>
<reference evidence="4" key="1">
    <citation type="submission" date="2022-10" db="EMBL/GenBank/DDBJ databases">
        <title>Culturing micro-colonial fungi from biological soil crusts in the Mojave desert and describing Neophaeococcomyces mojavensis, and introducing the new genera and species Taxawa tesnikishii.</title>
        <authorList>
            <person name="Kurbessoian T."/>
            <person name="Stajich J.E."/>
        </authorList>
    </citation>
    <scope>NUCLEOTIDE SEQUENCE</scope>
    <source>
        <strain evidence="4">TK_35</strain>
    </source>
</reference>
<gene>
    <name evidence="4" type="ORF">H2204_009918</name>
</gene>
<comment type="similarity">
    <text evidence="1">Belongs to the short-chain dehydrogenases/reductases (SDR) family.</text>
</comment>
<evidence type="ECO:0000313" key="4">
    <source>
        <dbReference type="EMBL" id="KAJ9626773.1"/>
    </source>
</evidence>
<dbReference type="Gene3D" id="3.40.50.720">
    <property type="entry name" value="NAD(P)-binding Rossmann-like Domain"/>
    <property type="match status" value="1"/>
</dbReference>
<dbReference type="SUPFAM" id="SSF51735">
    <property type="entry name" value="NAD(P)-binding Rossmann-fold domains"/>
    <property type="match status" value="1"/>
</dbReference>
<dbReference type="PRINTS" id="PR00080">
    <property type="entry name" value="SDRFAMILY"/>
</dbReference>
<dbReference type="GO" id="GO:0016491">
    <property type="term" value="F:oxidoreductase activity"/>
    <property type="evidence" value="ECO:0007669"/>
    <property type="project" value="UniProtKB-KW"/>
</dbReference>
<keyword evidence="5" id="KW-1185">Reference proteome</keyword>
<keyword evidence="2" id="KW-0521">NADP</keyword>
<dbReference type="PRINTS" id="PR00081">
    <property type="entry name" value="GDHRDH"/>
</dbReference>
<dbReference type="PANTHER" id="PTHR24321:SF8">
    <property type="entry name" value="ESTRADIOL 17-BETA-DEHYDROGENASE 8-RELATED"/>
    <property type="match status" value="1"/>
</dbReference>
<evidence type="ECO:0000256" key="1">
    <source>
        <dbReference type="ARBA" id="ARBA00006484"/>
    </source>
</evidence>
<dbReference type="InterPro" id="IPR002347">
    <property type="entry name" value="SDR_fam"/>
</dbReference>
<accession>A0AA39CUN6</accession>
<comment type="caution">
    <text evidence="4">The sequence shown here is derived from an EMBL/GenBank/DDBJ whole genome shotgun (WGS) entry which is preliminary data.</text>
</comment>
<organism evidence="4 5">
    <name type="scientific">Knufia peltigerae</name>
    <dbReference type="NCBI Taxonomy" id="1002370"/>
    <lineage>
        <taxon>Eukaryota</taxon>
        <taxon>Fungi</taxon>
        <taxon>Dikarya</taxon>
        <taxon>Ascomycota</taxon>
        <taxon>Pezizomycotina</taxon>
        <taxon>Eurotiomycetes</taxon>
        <taxon>Chaetothyriomycetidae</taxon>
        <taxon>Chaetothyriales</taxon>
        <taxon>Trichomeriaceae</taxon>
        <taxon>Knufia</taxon>
    </lineage>
</organism>
<evidence type="ECO:0000256" key="3">
    <source>
        <dbReference type="ARBA" id="ARBA00023002"/>
    </source>
</evidence>
<sequence>MPQRISEAAPAGLETGWVHTVAHPSNDRFLEPPGPEFEAWGLASWIDMTIAITGAASGMGLATAKLLASRGAIISLADINGVAVKAAAESLTNSEKHIYTVVDVCESRSVNHWITSTVQKLGKLDGAVNMAGIITAAKPVAEETDETWDFNFAVNTRGVFFCMRAEIREMLKAGGSIVSAASTFGQMGSPGVAPYCASKAAVIGLSRAAAKENPSIRVNCVAPGSVNTPMSAGEDPEDVKRGLQQTVQKRRAEAVEVANVIAFLLSDEASFVTGAVYNVDGGWMC</sequence>
<name>A0AA39CUN6_9EURO</name>